<dbReference type="InterPro" id="IPR001138">
    <property type="entry name" value="Zn2Cys6_DnaBD"/>
</dbReference>
<accession>A0A9P9DY25</accession>
<proteinExistence type="predicted"/>
<keyword evidence="5" id="KW-1185">Reference proteome</keyword>
<organism evidence="4 5">
    <name type="scientific">Dendryphion nanum</name>
    <dbReference type="NCBI Taxonomy" id="256645"/>
    <lineage>
        <taxon>Eukaryota</taxon>
        <taxon>Fungi</taxon>
        <taxon>Dikarya</taxon>
        <taxon>Ascomycota</taxon>
        <taxon>Pezizomycotina</taxon>
        <taxon>Dothideomycetes</taxon>
        <taxon>Pleosporomycetidae</taxon>
        <taxon>Pleosporales</taxon>
        <taxon>Torulaceae</taxon>
        <taxon>Dendryphion</taxon>
    </lineage>
</organism>
<feature type="domain" description="Zn(2)-C6 fungal-type" evidence="3">
    <location>
        <begin position="11"/>
        <end position="47"/>
    </location>
</feature>
<dbReference type="Gene3D" id="4.10.240.10">
    <property type="entry name" value="Zn(2)-C6 fungal-type DNA-binding domain"/>
    <property type="match status" value="1"/>
</dbReference>
<dbReference type="PANTHER" id="PTHR31668">
    <property type="entry name" value="GLUCOSE TRANSPORT TRANSCRIPTION REGULATOR RGT1-RELATED-RELATED"/>
    <property type="match status" value="1"/>
</dbReference>
<name>A0A9P9DY25_9PLEO</name>
<evidence type="ECO:0000259" key="3">
    <source>
        <dbReference type="PROSITE" id="PS50048"/>
    </source>
</evidence>
<comment type="caution">
    <text evidence="4">The sequence shown here is derived from an EMBL/GenBank/DDBJ whole genome shotgun (WGS) entry which is preliminary data.</text>
</comment>
<evidence type="ECO:0000256" key="1">
    <source>
        <dbReference type="ARBA" id="ARBA00023242"/>
    </source>
</evidence>
<keyword evidence="1" id="KW-0539">Nucleus</keyword>
<reference evidence="4" key="1">
    <citation type="journal article" date="2021" name="Nat. Commun.">
        <title>Genetic determinants of endophytism in the Arabidopsis root mycobiome.</title>
        <authorList>
            <person name="Mesny F."/>
            <person name="Miyauchi S."/>
            <person name="Thiergart T."/>
            <person name="Pickel B."/>
            <person name="Atanasova L."/>
            <person name="Karlsson M."/>
            <person name="Huettel B."/>
            <person name="Barry K.W."/>
            <person name="Haridas S."/>
            <person name="Chen C."/>
            <person name="Bauer D."/>
            <person name="Andreopoulos W."/>
            <person name="Pangilinan J."/>
            <person name="LaButti K."/>
            <person name="Riley R."/>
            <person name="Lipzen A."/>
            <person name="Clum A."/>
            <person name="Drula E."/>
            <person name="Henrissat B."/>
            <person name="Kohler A."/>
            <person name="Grigoriev I.V."/>
            <person name="Martin F.M."/>
            <person name="Hacquard S."/>
        </authorList>
    </citation>
    <scope>NUCLEOTIDE SEQUENCE</scope>
    <source>
        <strain evidence="4">MPI-CAGE-CH-0243</strain>
    </source>
</reference>
<dbReference type="GO" id="GO:0000981">
    <property type="term" value="F:DNA-binding transcription factor activity, RNA polymerase II-specific"/>
    <property type="evidence" value="ECO:0007669"/>
    <property type="project" value="InterPro"/>
</dbReference>
<feature type="compositionally biased region" description="Basic residues" evidence="2">
    <location>
        <begin position="51"/>
        <end position="62"/>
    </location>
</feature>
<gene>
    <name evidence="4" type="ORF">B0J11DRAFT_273589</name>
</gene>
<dbReference type="Pfam" id="PF00172">
    <property type="entry name" value="Zn_clus"/>
    <property type="match status" value="1"/>
</dbReference>
<protein>
    <recommendedName>
        <fullName evidence="3">Zn(2)-C6 fungal-type domain-containing protein</fullName>
    </recommendedName>
</protein>
<dbReference type="SMART" id="SM00066">
    <property type="entry name" value="GAL4"/>
    <property type="match status" value="1"/>
</dbReference>
<dbReference type="Proteomes" id="UP000700596">
    <property type="component" value="Unassembled WGS sequence"/>
</dbReference>
<dbReference type="EMBL" id="JAGMWT010000005">
    <property type="protein sequence ID" value="KAH7128544.1"/>
    <property type="molecule type" value="Genomic_DNA"/>
</dbReference>
<dbReference type="InterPro" id="IPR050797">
    <property type="entry name" value="Carb_Metab_Trans_Reg"/>
</dbReference>
<dbReference type="GO" id="GO:0008270">
    <property type="term" value="F:zinc ion binding"/>
    <property type="evidence" value="ECO:0007669"/>
    <property type="project" value="InterPro"/>
</dbReference>
<dbReference type="PROSITE" id="PS50048">
    <property type="entry name" value="ZN2_CY6_FUNGAL_2"/>
    <property type="match status" value="1"/>
</dbReference>
<sequence>MPRSKSISNRACDACKLRKIKCQPFNQGLSPDVPCQPCRDASIQCTYNSPVKKRGPPSKHRFTSATPSSTKSPQETYTIIHPNQQLQLSDLCSQSILDIILDDYVHLVYPFIPVIHCPTFAEDRLAQRHLHDEVFLGFIMCICATVVAVNPKRIQDYHLIDPDFDFANRTEFVERVHLLVTRLKRPDYHDHLTYEKWGIAYLISVCYAYLGIGVRHRVAESESEAIAKDMGFHRKPFYEGIDNIRAQLFKKAFWLIFTNHAQSRTNEVSWDTLVDRCAYQTVDATSLIPIEVDDEFITKESIATQPVNRPALTVAFNALRKVLNCLVSVIRDYSIPILTSTHDSALPGEILGTCGCGNAIKLAPLEDVLHSRLRQLKYILDYLPSELSPWPDRRNDTTSPISDNTRFQQYEIVRADVHVTHLWAQHLLLERLTFLCQTENGRCCNKMNLEQVWNMKEEVSRQLLHLLKSISPIHLQANGPSIGFKVRQVVSGLLDCPFEEGHQAFHRAKTYVQDFTEILVRLDSDWDPISSSHFASQSPSIVVYEHVSTPMT</sequence>
<dbReference type="SUPFAM" id="SSF57701">
    <property type="entry name" value="Zn2/Cys6 DNA-binding domain"/>
    <property type="match status" value="1"/>
</dbReference>
<dbReference type="AlphaFoldDB" id="A0A9P9DY25"/>
<dbReference type="CDD" id="cd12148">
    <property type="entry name" value="fungal_TF_MHR"/>
    <property type="match status" value="1"/>
</dbReference>
<evidence type="ECO:0000256" key="2">
    <source>
        <dbReference type="SAM" id="MobiDB-lite"/>
    </source>
</evidence>
<dbReference type="InterPro" id="IPR036864">
    <property type="entry name" value="Zn2-C6_fun-type_DNA-bd_sf"/>
</dbReference>
<dbReference type="CDD" id="cd00067">
    <property type="entry name" value="GAL4"/>
    <property type="match status" value="1"/>
</dbReference>
<evidence type="ECO:0000313" key="5">
    <source>
        <dbReference type="Proteomes" id="UP000700596"/>
    </source>
</evidence>
<dbReference type="PROSITE" id="PS00463">
    <property type="entry name" value="ZN2_CY6_FUNGAL_1"/>
    <property type="match status" value="1"/>
</dbReference>
<evidence type="ECO:0000313" key="4">
    <source>
        <dbReference type="EMBL" id="KAH7128544.1"/>
    </source>
</evidence>
<feature type="compositionally biased region" description="Polar residues" evidence="2">
    <location>
        <begin position="63"/>
        <end position="74"/>
    </location>
</feature>
<dbReference type="OrthoDB" id="39175at2759"/>
<feature type="region of interest" description="Disordered" evidence="2">
    <location>
        <begin position="51"/>
        <end position="74"/>
    </location>
</feature>